<dbReference type="AlphaFoldDB" id="A0A087M0U6"/>
<dbReference type="InterPro" id="IPR002491">
    <property type="entry name" value="ABC_transptr_periplasmic_BD"/>
</dbReference>
<dbReference type="SUPFAM" id="SSF53807">
    <property type="entry name" value="Helical backbone' metal receptor"/>
    <property type="match status" value="1"/>
</dbReference>
<dbReference type="PANTHER" id="PTHR30532">
    <property type="entry name" value="IRON III DICITRATE-BINDING PERIPLASMIC PROTEIN"/>
    <property type="match status" value="1"/>
</dbReference>
<keyword evidence="3" id="KW-0813">Transport</keyword>
<dbReference type="EMBL" id="JQGC01000013">
    <property type="protein sequence ID" value="KFL30499.1"/>
    <property type="molecule type" value="Genomic_DNA"/>
</dbReference>
<comment type="subcellular location">
    <subcellularLocation>
        <location evidence="1">Cell envelope</location>
    </subcellularLocation>
</comment>
<keyword evidence="4" id="KW-0406">Ion transport</keyword>
<evidence type="ECO:0000313" key="7">
    <source>
        <dbReference type="EMBL" id="KFL30499.1"/>
    </source>
</evidence>
<name>A0A087M0U6_9HYPH</name>
<dbReference type="STRING" id="46914.JP75_15070"/>
<evidence type="ECO:0000256" key="5">
    <source>
        <dbReference type="ARBA" id="ARBA00022729"/>
    </source>
</evidence>
<keyword evidence="5" id="KW-0732">Signal</keyword>
<sequence length="319" mass="34455">MFKQLIAVGILTLTGLTATLAQETRSFTDDAGRTVEIPTKPLCIVSLQDLAITVPLLELGVTPVGSHGRTTAEGQPFIRSSDVLTGIDFDNSDIKFVGNLPADVEAVAALEPDLILTTPWQTAPVEQLAAIAPTVVLDDGARGDLGMHDILAELTGTEDKLAVLKARYEGQIAQIKRLIDTANISVNVIQGVDGQVAVWHTYGALGKVLRDAGFTFPDRVNAIKGGDPERLSGEALPELDADFVFATYRTDTLETPADAKKFLEEVLPNFCEYLHACRENQLIIVPREEASASSYYGLGVLSYMIISQISGRDFVPMQR</sequence>
<comment type="caution">
    <text evidence="7">The sequence shown here is derived from an EMBL/GenBank/DDBJ whole genome shotgun (WGS) entry which is preliminary data.</text>
</comment>
<feature type="domain" description="Fe/B12 periplasmic-binding" evidence="6">
    <location>
        <begin position="44"/>
        <end position="313"/>
    </location>
</feature>
<protein>
    <submittedName>
        <fullName evidence="7">Preprotein translocase subunit YidC</fullName>
    </submittedName>
</protein>
<dbReference type="GO" id="GO:1901678">
    <property type="term" value="P:iron coordination entity transport"/>
    <property type="evidence" value="ECO:0007669"/>
    <property type="project" value="UniProtKB-ARBA"/>
</dbReference>
<dbReference type="PROSITE" id="PS50983">
    <property type="entry name" value="FE_B12_PBP"/>
    <property type="match status" value="1"/>
</dbReference>
<evidence type="ECO:0000256" key="2">
    <source>
        <dbReference type="ARBA" id="ARBA00008814"/>
    </source>
</evidence>
<dbReference type="OrthoDB" id="9793175at2"/>
<evidence type="ECO:0000256" key="3">
    <source>
        <dbReference type="ARBA" id="ARBA00022448"/>
    </source>
</evidence>
<reference evidence="7 8" key="1">
    <citation type="submission" date="2014-08" db="EMBL/GenBank/DDBJ databases">
        <authorList>
            <person name="Hassan Y.I."/>
            <person name="Lepp D."/>
            <person name="Zhou T."/>
        </authorList>
    </citation>
    <scope>NUCLEOTIDE SEQUENCE [LARGE SCALE GENOMIC DNA]</scope>
    <source>
        <strain evidence="7 8">IFO13584</strain>
    </source>
</reference>
<dbReference type="InterPro" id="IPR051313">
    <property type="entry name" value="Bact_iron-sidero_bind"/>
</dbReference>
<dbReference type="Proteomes" id="UP000028981">
    <property type="component" value="Unassembled WGS sequence"/>
</dbReference>
<keyword evidence="8" id="KW-1185">Reference proteome</keyword>
<comment type="similarity">
    <text evidence="2">Belongs to the bacterial solute-binding protein 8 family.</text>
</comment>
<evidence type="ECO:0000313" key="8">
    <source>
        <dbReference type="Proteomes" id="UP000028981"/>
    </source>
</evidence>
<evidence type="ECO:0000256" key="4">
    <source>
        <dbReference type="ARBA" id="ARBA00022496"/>
    </source>
</evidence>
<evidence type="ECO:0000259" key="6">
    <source>
        <dbReference type="PROSITE" id="PS50983"/>
    </source>
</evidence>
<dbReference type="GO" id="GO:0030288">
    <property type="term" value="C:outer membrane-bounded periplasmic space"/>
    <property type="evidence" value="ECO:0007669"/>
    <property type="project" value="TreeGrafter"/>
</dbReference>
<evidence type="ECO:0000256" key="1">
    <source>
        <dbReference type="ARBA" id="ARBA00004196"/>
    </source>
</evidence>
<proteinExistence type="inferred from homology"/>
<keyword evidence="4" id="KW-0410">Iron transport</keyword>
<organism evidence="7 8">
    <name type="scientific">Devosia riboflavina</name>
    <dbReference type="NCBI Taxonomy" id="46914"/>
    <lineage>
        <taxon>Bacteria</taxon>
        <taxon>Pseudomonadati</taxon>
        <taxon>Pseudomonadota</taxon>
        <taxon>Alphaproteobacteria</taxon>
        <taxon>Hyphomicrobiales</taxon>
        <taxon>Devosiaceae</taxon>
        <taxon>Devosia</taxon>
    </lineage>
</organism>
<dbReference type="PANTHER" id="PTHR30532:SF24">
    <property type="entry name" value="FERRIC ENTEROBACTIN-BINDING PERIPLASMIC PROTEIN FEPB"/>
    <property type="match status" value="1"/>
</dbReference>
<keyword evidence="4" id="KW-0408">Iron</keyword>
<dbReference type="Gene3D" id="3.40.50.1980">
    <property type="entry name" value="Nitrogenase molybdenum iron protein domain"/>
    <property type="match status" value="2"/>
</dbReference>
<dbReference type="RefSeq" id="WP_035084197.1">
    <property type="nucleotide sequence ID" value="NZ_JQGC01000013.1"/>
</dbReference>
<accession>A0A087M0U6</accession>
<gene>
    <name evidence="7" type="ORF">JP75_15070</name>
</gene>
<dbReference type="Pfam" id="PF01497">
    <property type="entry name" value="Peripla_BP_2"/>
    <property type="match status" value="1"/>
</dbReference>